<protein>
    <submittedName>
        <fullName evidence="3">EAL domain-containing protein</fullName>
    </submittedName>
</protein>
<name>A0ABX8WIY7_9HYPH</name>
<proteinExistence type="predicted"/>
<dbReference type="Gene3D" id="3.30.70.270">
    <property type="match status" value="1"/>
</dbReference>
<dbReference type="SMART" id="SM00267">
    <property type="entry name" value="GGDEF"/>
    <property type="match status" value="1"/>
</dbReference>
<dbReference type="SUPFAM" id="SSF55073">
    <property type="entry name" value="Nucleotide cyclase"/>
    <property type="match status" value="1"/>
</dbReference>
<dbReference type="NCBIfam" id="TIGR00254">
    <property type="entry name" value="GGDEF"/>
    <property type="match status" value="1"/>
</dbReference>
<dbReference type="CDD" id="cd01949">
    <property type="entry name" value="GGDEF"/>
    <property type="match status" value="1"/>
</dbReference>
<dbReference type="InterPro" id="IPR001633">
    <property type="entry name" value="EAL_dom"/>
</dbReference>
<dbReference type="SUPFAM" id="SSF141868">
    <property type="entry name" value="EAL domain-like"/>
    <property type="match status" value="1"/>
</dbReference>
<dbReference type="Gene3D" id="3.20.20.450">
    <property type="entry name" value="EAL domain"/>
    <property type="match status" value="1"/>
</dbReference>
<dbReference type="PANTHER" id="PTHR44757:SF2">
    <property type="entry name" value="BIOFILM ARCHITECTURE MAINTENANCE PROTEIN MBAA"/>
    <property type="match status" value="1"/>
</dbReference>
<keyword evidence="4" id="KW-1185">Reference proteome</keyword>
<evidence type="ECO:0000259" key="1">
    <source>
        <dbReference type="PROSITE" id="PS50883"/>
    </source>
</evidence>
<dbReference type="InterPro" id="IPR035919">
    <property type="entry name" value="EAL_sf"/>
</dbReference>
<evidence type="ECO:0000313" key="4">
    <source>
        <dbReference type="Proteomes" id="UP000825799"/>
    </source>
</evidence>
<dbReference type="Proteomes" id="UP000825799">
    <property type="component" value="Chromosome"/>
</dbReference>
<feature type="domain" description="EAL" evidence="1">
    <location>
        <begin position="316"/>
        <end position="570"/>
    </location>
</feature>
<sequence>MRDELTLGMAGDLLMPADRFEPDFAGIFDDLSQLAHFGIWEHAAIPDEVRWSRTMFALCGAADTSCPTMQDMHSLFPAGQFTTLLEEADRFGTASIESQISTAGGDRKWVHVVARSERESERVTRRYGLVRDITVERIALQEVTRLAERDTLTDLRNRASMLARLTDIQDRENAVALLMLDLDGFKDVNDGSGHAAGDHCLTEFSERLKRLRARGRMICRLGGDEFGIILESPDDVGAAEALAQEVRRLAQLPIDWQGGTFQLSASIGIATRPASGRFEADQLIREADLALYAVKARGRNGWQRFTFEMKAEADNRLALLHAARGAIASGEMELHYQPIVDLQSGETIGREGVLRWRRGDGRYLAPHQFRPVFEDIQLAQSIGDLVLDQGLRTLAQWKRQAWPGFLSLNVGPHEFRKPDWAGRLLTSLGRENLTPADLRIEVTEDVLLSKHSGDAASACAALEKAGVRVAFDDFGTGYASLTHLQEFPVSIIKIDRSFIKPLGRSAASPAIVQAICQLATALNKTVIATGVETAAQVSFLRSVGCQIGQGDFFAAAGSNRDGSGLAVSGSGR</sequence>
<reference evidence="3 4" key="1">
    <citation type="submission" date="2021-08" db="EMBL/GenBank/DDBJ databases">
        <title>Devosia salina sp. nov., isolated from the South China Sea sediment.</title>
        <authorList>
            <person name="Zhou Z."/>
        </authorList>
    </citation>
    <scope>NUCLEOTIDE SEQUENCE [LARGE SCALE GENOMIC DNA]</scope>
    <source>
        <strain evidence="3 4">SCS-3</strain>
    </source>
</reference>
<dbReference type="EMBL" id="CP080590">
    <property type="protein sequence ID" value="QYO76627.1"/>
    <property type="molecule type" value="Genomic_DNA"/>
</dbReference>
<feature type="domain" description="GGDEF" evidence="2">
    <location>
        <begin position="173"/>
        <end position="307"/>
    </location>
</feature>
<gene>
    <name evidence="3" type="ORF">K1X15_18925</name>
</gene>
<dbReference type="InterPro" id="IPR029787">
    <property type="entry name" value="Nucleotide_cyclase"/>
</dbReference>
<dbReference type="SMART" id="SM00052">
    <property type="entry name" value="EAL"/>
    <property type="match status" value="1"/>
</dbReference>
<evidence type="ECO:0000313" key="3">
    <source>
        <dbReference type="EMBL" id="QYO76627.1"/>
    </source>
</evidence>
<dbReference type="PANTHER" id="PTHR44757">
    <property type="entry name" value="DIGUANYLATE CYCLASE DGCP"/>
    <property type="match status" value="1"/>
</dbReference>
<accession>A0ABX8WIY7</accession>
<dbReference type="Pfam" id="PF00563">
    <property type="entry name" value="EAL"/>
    <property type="match status" value="1"/>
</dbReference>
<dbReference type="CDD" id="cd01948">
    <property type="entry name" value="EAL"/>
    <property type="match status" value="1"/>
</dbReference>
<organism evidence="3 4">
    <name type="scientific">Devosia salina</name>
    <dbReference type="NCBI Taxonomy" id="2860336"/>
    <lineage>
        <taxon>Bacteria</taxon>
        <taxon>Pseudomonadati</taxon>
        <taxon>Pseudomonadota</taxon>
        <taxon>Alphaproteobacteria</taxon>
        <taxon>Hyphomicrobiales</taxon>
        <taxon>Devosiaceae</taxon>
        <taxon>Devosia</taxon>
    </lineage>
</organism>
<evidence type="ECO:0000259" key="2">
    <source>
        <dbReference type="PROSITE" id="PS50887"/>
    </source>
</evidence>
<dbReference type="Gene3D" id="3.30.450.20">
    <property type="entry name" value="PAS domain"/>
    <property type="match status" value="1"/>
</dbReference>
<dbReference type="Pfam" id="PF00990">
    <property type="entry name" value="GGDEF"/>
    <property type="match status" value="1"/>
</dbReference>
<dbReference type="InterPro" id="IPR043128">
    <property type="entry name" value="Rev_trsase/Diguanyl_cyclase"/>
</dbReference>
<dbReference type="PROSITE" id="PS50883">
    <property type="entry name" value="EAL"/>
    <property type="match status" value="1"/>
</dbReference>
<dbReference type="InterPro" id="IPR000160">
    <property type="entry name" value="GGDEF_dom"/>
</dbReference>
<dbReference type="RefSeq" id="WP_220305096.1">
    <property type="nucleotide sequence ID" value="NZ_CP080590.1"/>
</dbReference>
<dbReference type="PROSITE" id="PS50887">
    <property type="entry name" value="GGDEF"/>
    <property type="match status" value="1"/>
</dbReference>
<dbReference type="InterPro" id="IPR052155">
    <property type="entry name" value="Biofilm_reg_signaling"/>
</dbReference>